<gene>
    <name evidence="2" type="ORF">SAMD00023353_0102470</name>
</gene>
<keyword evidence="3" id="KW-1185">Reference proteome</keyword>
<proteinExistence type="predicted"/>
<feature type="compositionally biased region" description="Basic and acidic residues" evidence="1">
    <location>
        <begin position="9"/>
        <end position="30"/>
    </location>
</feature>
<dbReference type="OrthoDB" id="72726at2759"/>
<dbReference type="Proteomes" id="UP000054516">
    <property type="component" value="Unassembled WGS sequence"/>
</dbReference>
<sequence length="255" mass="29281">MAETSEQPAAEKADKGKGKEKEKEKERDKADEQLDSLLFSMLPQEIRDEIYFQIFSTTRLSFTEGMEGSLAEARRVYTLPSPYALALLKVCRRIRREIGDSWLRYVLFNFGSTDDMRKKLCGLPQEIITKIRHVRVCDIPHGYLYVDPAGRVPAVLTELPGLQLDRLTVLGNDEFRRGYFTIGAFVSRSNGWKELHYISQDFRRFMHRTKDPQPSHYQSVLNSRDGAETKPSITIYRSTAPLVVGSVMNPETREV</sequence>
<dbReference type="OMA" id="NGWKELR"/>
<evidence type="ECO:0000313" key="3">
    <source>
        <dbReference type="Proteomes" id="UP000054516"/>
    </source>
</evidence>
<name>A0A1S8A4N8_ROSNE</name>
<protein>
    <recommendedName>
        <fullName evidence="4">F-box domain-containing protein</fullName>
    </recommendedName>
</protein>
<evidence type="ECO:0000256" key="1">
    <source>
        <dbReference type="SAM" id="MobiDB-lite"/>
    </source>
</evidence>
<reference evidence="2" key="1">
    <citation type="submission" date="2016-03" db="EMBL/GenBank/DDBJ databases">
        <title>Draft genome sequence of Rosellinia necatrix.</title>
        <authorList>
            <person name="Kanematsu S."/>
        </authorList>
    </citation>
    <scope>NUCLEOTIDE SEQUENCE [LARGE SCALE GENOMIC DNA]</scope>
    <source>
        <strain evidence="2">W97</strain>
    </source>
</reference>
<dbReference type="PANTHER" id="PTHR38790">
    <property type="entry name" value="2EXR DOMAIN-CONTAINING PROTEIN-RELATED"/>
    <property type="match status" value="1"/>
</dbReference>
<evidence type="ECO:0000313" key="2">
    <source>
        <dbReference type="EMBL" id="GAW25057.1"/>
    </source>
</evidence>
<organism evidence="2">
    <name type="scientific">Rosellinia necatrix</name>
    <name type="common">White root-rot fungus</name>
    <dbReference type="NCBI Taxonomy" id="77044"/>
    <lineage>
        <taxon>Eukaryota</taxon>
        <taxon>Fungi</taxon>
        <taxon>Dikarya</taxon>
        <taxon>Ascomycota</taxon>
        <taxon>Pezizomycotina</taxon>
        <taxon>Sordariomycetes</taxon>
        <taxon>Xylariomycetidae</taxon>
        <taxon>Xylariales</taxon>
        <taxon>Xylariaceae</taxon>
        <taxon>Rosellinia</taxon>
    </lineage>
</organism>
<dbReference type="PANTHER" id="PTHR38790:SF4">
    <property type="entry name" value="2EXR DOMAIN-CONTAINING PROTEIN"/>
    <property type="match status" value="1"/>
</dbReference>
<dbReference type="AlphaFoldDB" id="A0A1S8A4N8"/>
<feature type="region of interest" description="Disordered" evidence="1">
    <location>
        <begin position="1"/>
        <end position="30"/>
    </location>
</feature>
<evidence type="ECO:0008006" key="4">
    <source>
        <dbReference type="Google" id="ProtNLM"/>
    </source>
</evidence>
<dbReference type="EMBL" id="DF977446">
    <property type="protein sequence ID" value="GAW25057.1"/>
    <property type="molecule type" value="Genomic_DNA"/>
</dbReference>
<accession>A0A1S8A4N8</accession>